<dbReference type="SUPFAM" id="SSF49899">
    <property type="entry name" value="Concanavalin A-like lectins/glucanases"/>
    <property type="match status" value="1"/>
</dbReference>
<reference evidence="3" key="1">
    <citation type="submission" date="2022-10" db="EMBL/GenBank/DDBJ databases">
        <title>The complete genomes of actinobacterial strains from the NBC collection.</title>
        <authorList>
            <person name="Joergensen T.S."/>
            <person name="Alvarez Arevalo M."/>
            <person name="Sterndorff E.B."/>
            <person name="Faurdal D."/>
            <person name="Vuksanovic O."/>
            <person name="Mourched A.-S."/>
            <person name="Charusanti P."/>
            <person name="Shaw S."/>
            <person name="Blin K."/>
            <person name="Weber T."/>
        </authorList>
    </citation>
    <scope>NUCLEOTIDE SEQUENCE</scope>
    <source>
        <strain evidence="3">NBC_01401</strain>
    </source>
</reference>
<dbReference type="InterPro" id="IPR001791">
    <property type="entry name" value="Laminin_G"/>
</dbReference>
<dbReference type="EMBL" id="CP109535">
    <property type="protein sequence ID" value="WTY94517.1"/>
    <property type="molecule type" value="Genomic_DNA"/>
</dbReference>
<dbReference type="Gene3D" id="3.40.50.1110">
    <property type="entry name" value="SGNH hydrolase"/>
    <property type="match status" value="1"/>
</dbReference>
<dbReference type="PANTHER" id="PTHR30383">
    <property type="entry name" value="THIOESTERASE 1/PROTEASE 1/LYSOPHOSPHOLIPASE L1"/>
    <property type="match status" value="1"/>
</dbReference>
<dbReference type="InterPro" id="IPR036514">
    <property type="entry name" value="SGNH_hydro_sf"/>
</dbReference>
<sequence>MRRRSLLLAAAGAAALSGPLAGRAFAAAGSGPLMDHGTAVDLDGGEHVDLSAQAGALAPLTTGTILVTFRTTHHDEAMTLISASDPTAPSSDLALGLSGGALQFSVRRQGAVLVNVMTRTRYDDGQQHTVAVTVDSSGARLHADGQVVFETKAHPFFGSVSGLTALTLGANLDSDHPSGEWFFTGTVERATVWDRVLDSGELVAQCPRPVVTDHGRISTILNSDTPATWLFTGDSITHGALHTNGWRSYPEHWTERVRWELGTPKNRDFVIDTGVSGATSADLVSSFAERVGAFSPKVVSIMIGTNDIAASGLGLDAYRANLVSLIGSVRALPGSPVPVLQSPNPVDPAKWPGRVELSGYATAMGEVAAQQNVVFVDHYDDWLTGNGGQVPLTLLNDGLHPNERGHHRIALKMIRDLQIFDTGSRVCTLSVP</sequence>
<organism evidence="3">
    <name type="scientific">Streptomyces sp. NBC_01401</name>
    <dbReference type="NCBI Taxonomy" id="2903854"/>
    <lineage>
        <taxon>Bacteria</taxon>
        <taxon>Bacillati</taxon>
        <taxon>Actinomycetota</taxon>
        <taxon>Actinomycetes</taxon>
        <taxon>Kitasatosporales</taxon>
        <taxon>Streptomycetaceae</taxon>
        <taxon>Streptomyces</taxon>
    </lineage>
</organism>
<gene>
    <name evidence="3" type="ORF">OG626_06215</name>
</gene>
<dbReference type="AlphaFoldDB" id="A0AAU3GU17"/>
<feature type="domain" description="Laminin G" evidence="2">
    <location>
        <begin position="61"/>
        <end position="195"/>
    </location>
</feature>
<keyword evidence="1" id="KW-0732">Signal</keyword>
<feature type="signal peptide" evidence="1">
    <location>
        <begin position="1"/>
        <end position="26"/>
    </location>
</feature>
<proteinExistence type="predicted"/>
<evidence type="ECO:0000259" key="2">
    <source>
        <dbReference type="SMART" id="SM00282"/>
    </source>
</evidence>
<dbReference type="Pfam" id="PF13472">
    <property type="entry name" value="Lipase_GDSL_2"/>
    <property type="match status" value="1"/>
</dbReference>
<feature type="chain" id="PRO_5043547575" evidence="1">
    <location>
        <begin position="27"/>
        <end position="432"/>
    </location>
</feature>
<dbReference type="Pfam" id="PF13385">
    <property type="entry name" value="Laminin_G_3"/>
    <property type="match status" value="1"/>
</dbReference>
<dbReference type="InterPro" id="IPR051532">
    <property type="entry name" value="Ester_Hydrolysis_Enzymes"/>
</dbReference>
<dbReference type="Gene3D" id="2.60.120.200">
    <property type="match status" value="1"/>
</dbReference>
<evidence type="ECO:0000256" key="1">
    <source>
        <dbReference type="SAM" id="SignalP"/>
    </source>
</evidence>
<name>A0AAU3GU17_9ACTN</name>
<dbReference type="InterPro" id="IPR013320">
    <property type="entry name" value="ConA-like_dom_sf"/>
</dbReference>
<accession>A0AAU3GU17</accession>
<dbReference type="InterPro" id="IPR013830">
    <property type="entry name" value="SGNH_hydro"/>
</dbReference>
<dbReference type="SMART" id="SM00282">
    <property type="entry name" value="LamG"/>
    <property type="match status" value="1"/>
</dbReference>
<dbReference type="CDD" id="cd00110">
    <property type="entry name" value="LamG"/>
    <property type="match status" value="1"/>
</dbReference>
<evidence type="ECO:0000313" key="3">
    <source>
        <dbReference type="EMBL" id="WTY94517.1"/>
    </source>
</evidence>
<dbReference type="CDD" id="cd00229">
    <property type="entry name" value="SGNH_hydrolase"/>
    <property type="match status" value="1"/>
</dbReference>
<dbReference type="SUPFAM" id="SSF52266">
    <property type="entry name" value="SGNH hydrolase"/>
    <property type="match status" value="1"/>
</dbReference>
<protein>
    <submittedName>
        <fullName evidence="3">GDSL-type esterase/lipase family protein</fullName>
    </submittedName>
</protein>